<dbReference type="AlphaFoldDB" id="A0A6A6W6T5"/>
<evidence type="ECO:0000313" key="6">
    <source>
        <dbReference type="EMBL" id="KAF2757277.1"/>
    </source>
</evidence>
<reference evidence="6" key="1">
    <citation type="journal article" date="2020" name="Stud. Mycol.">
        <title>101 Dothideomycetes genomes: a test case for predicting lifestyles and emergence of pathogens.</title>
        <authorList>
            <person name="Haridas S."/>
            <person name="Albert R."/>
            <person name="Binder M."/>
            <person name="Bloem J."/>
            <person name="Labutti K."/>
            <person name="Salamov A."/>
            <person name="Andreopoulos B."/>
            <person name="Baker S."/>
            <person name="Barry K."/>
            <person name="Bills G."/>
            <person name="Bluhm B."/>
            <person name="Cannon C."/>
            <person name="Castanera R."/>
            <person name="Culley D."/>
            <person name="Daum C."/>
            <person name="Ezra D."/>
            <person name="Gonzalez J."/>
            <person name="Henrissat B."/>
            <person name="Kuo A."/>
            <person name="Liang C."/>
            <person name="Lipzen A."/>
            <person name="Lutzoni F."/>
            <person name="Magnuson J."/>
            <person name="Mondo S."/>
            <person name="Nolan M."/>
            <person name="Ohm R."/>
            <person name="Pangilinan J."/>
            <person name="Park H.-J."/>
            <person name="Ramirez L."/>
            <person name="Alfaro M."/>
            <person name="Sun H."/>
            <person name="Tritt A."/>
            <person name="Yoshinaga Y."/>
            <person name="Zwiers L.-H."/>
            <person name="Turgeon B."/>
            <person name="Goodwin S."/>
            <person name="Spatafora J."/>
            <person name="Crous P."/>
            <person name="Grigoriev I."/>
        </authorList>
    </citation>
    <scope>NUCLEOTIDE SEQUENCE</scope>
    <source>
        <strain evidence="6">CBS 121739</strain>
    </source>
</reference>
<dbReference type="PANTHER" id="PTHR43248:SF25">
    <property type="entry name" value="AB HYDROLASE-1 DOMAIN-CONTAINING PROTEIN-RELATED"/>
    <property type="match status" value="1"/>
</dbReference>
<proteinExistence type="inferred from homology"/>
<feature type="signal peptide" evidence="3">
    <location>
        <begin position="1"/>
        <end position="20"/>
    </location>
</feature>
<sequence>MTAVQTLLAILTAIICVVLALYNDASSIPTTPIQWKPCSLNESATIPPEQQVSTQCGTITAPLDYTDPSRSTVDLRLVKIPSLSKPSQGSILFNFGGPGEPGYTYFAAYGQRLQAIAGQNHDLILVVPRGTVDGSLLFECYESTVARDSDALVRRILAGGATDVALGDIWANAAGFAKTCERHQNQTGRFIGSATTARDIMGVVDALDEDGMLRFWGFSYGTFVGSILAATYPDRIHRMVLDGVINGHEIQQGFDIEAPSDADKALSGFCSACVENKSECSAARDLTADELESQIYASIEEIRLDPMSFFIEGAGAFVLDYTNVKFFIYFYLYYSNTWPMLASLIDALVRKDREGLNTYVQSFVGNGGQAAISNAPIEHMIGIRCSDIVSPPTSDLANVRKFFEARMASSRIGGDLTLFINANCAQWPMADVVQYKGTFAAQTKNPILFVGNRADPITPMVSARNMSASFEGSVVMQHDSYGHTTLLSGASLCTAKTIQSYFLSGQLPEPGTVCPTDVSRFASDNGWDKVTQALTASAS</sequence>
<keyword evidence="3" id="KW-0732">Signal</keyword>
<name>A0A6A6W6T5_9PEZI</name>
<evidence type="ECO:0000256" key="1">
    <source>
        <dbReference type="ARBA" id="ARBA00010088"/>
    </source>
</evidence>
<feature type="domain" description="AB hydrolase-1" evidence="4">
    <location>
        <begin position="194"/>
        <end position="247"/>
    </location>
</feature>
<comment type="similarity">
    <text evidence="1">Belongs to the peptidase S33 family.</text>
</comment>
<dbReference type="Proteomes" id="UP000799437">
    <property type="component" value="Unassembled WGS sequence"/>
</dbReference>
<evidence type="ECO:0000259" key="5">
    <source>
        <dbReference type="Pfam" id="PF08386"/>
    </source>
</evidence>
<dbReference type="InterPro" id="IPR051601">
    <property type="entry name" value="Serine_prot/Carboxylest_S33"/>
</dbReference>
<dbReference type="GO" id="GO:0016787">
    <property type="term" value="F:hydrolase activity"/>
    <property type="evidence" value="ECO:0007669"/>
    <property type="project" value="UniProtKB-KW"/>
</dbReference>
<evidence type="ECO:0000313" key="7">
    <source>
        <dbReference type="Proteomes" id="UP000799437"/>
    </source>
</evidence>
<dbReference type="GeneID" id="54489972"/>
<dbReference type="InterPro" id="IPR000073">
    <property type="entry name" value="AB_hydrolase_1"/>
</dbReference>
<organism evidence="6 7">
    <name type="scientific">Pseudovirgaria hyperparasitica</name>
    <dbReference type="NCBI Taxonomy" id="470096"/>
    <lineage>
        <taxon>Eukaryota</taxon>
        <taxon>Fungi</taxon>
        <taxon>Dikarya</taxon>
        <taxon>Ascomycota</taxon>
        <taxon>Pezizomycotina</taxon>
        <taxon>Dothideomycetes</taxon>
        <taxon>Dothideomycetes incertae sedis</taxon>
        <taxon>Acrospermales</taxon>
        <taxon>Acrospermaceae</taxon>
        <taxon>Pseudovirgaria</taxon>
    </lineage>
</organism>
<keyword evidence="7" id="KW-1185">Reference proteome</keyword>
<dbReference type="InterPro" id="IPR013595">
    <property type="entry name" value="Pept_S33_TAP-like_C"/>
</dbReference>
<dbReference type="OrthoDB" id="425534at2759"/>
<feature type="domain" description="Peptidase S33 tripeptidyl aminopeptidase-like C-terminal" evidence="5">
    <location>
        <begin position="421"/>
        <end position="514"/>
    </location>
</feature>
<dbReference type="Pfam" id="PF08386">
    <property type="entry name" value="Abhydrolase_4"/>
    <property type="match status" value="1"/>
</dbReference>
<dbReference type="Pfam" id="PF00561">
    <property type="entry name" value="Abhydrolase_1"/>
    <property type="match status" value="1"/>
</dbReference>
<accession>A0A6A6W6T5</accession>
<dbReference type="PANTHER" id="PTHR43248">
    <property type="entry name" value="2-SUCCINYL-6-HYDROXY-2,4-CYCLOHEXADIENE-1-CARBOXYLATE SYNTHASE"/>
    <property type="match status" value="1"/>
</dbReference>
<feature type="chain" id="PRO_5025628017" evidence="3">
    <location>
        <begin position="21"/>
        <end position="539"/>
    </location>
</feature>
<dbReference type="SUPFAM" id="SSF53474">
    <property type="entry name" value="alpha/beta-Hydrolases"/>
    <property type="match status" value="1"/>
</dbReference>
<evidence type="ECO:0000259" key="4">
    <source>
        <dbReference type="Pfam" id="PF00561"/>
    </source>
</evidence>
<evidence type="ECO:0000256" key="3">
    <source>
        <dbReference type="SAM" id="SignalP"/>
    </source>
</evidence>
<dbReference type="EMBL" id="ML996573">
    <property type="protein sequence ID" value="KAF2757277.1"/>
    <property type="molecule type" value="Genomic_DNA"/>
</dbReference>
<evidence type="ECO:0000256" key="2">
    <source>
        <dbReference type="ARBA" id="ARBA00022801"/>
    </source>
</evidence>
<dbReference type="RefSeq" id="XP_033599728.1">
    <property type="nucleotide sequence ID" value="XM_033748918.1"/>
</dbReference>
<dbReference type="InterPro" id="IPR029058">
    <property type="entry name" value="AB_hydrolase_fold"/>
</dbReference>
<keyword evidence="2" id="KW-0378">Hydrolase</keyword>
<protein>
    <submittedName>
        <fullName evidence="6">Uncharacterized protein</fullName>
    </submittedName>
</protein>
<gene>
    <name evidence="6" type="ORF">EJ05DRAFT_528872</name>
</gene>
<dbReference type="Gene3D" id="3.40.50.1820">
    <property type="entry name" value="alpha/beta hydrolase"/>
    <property type="match status" value="1"/>
</dbReference>